<dbReference type="Gene3D" id="4.10.1110.10">
    <property type="entry name" value="AN1-like Zinc finger"/>
    <property type="match status" value="1"/>
</dbReference>
<dbReference type="InterPro" id="IPR050652">
    <property type="entry name" value="AN1_A20_ZnFinger"/>
</dbReference>
<organism evidence="5">
    <name type="scientific">Nucleocytoviricota sp</name>
    <dbReference type="NCBI Taxonomy" id="2809609"/>
    <lineage>
        <taxon>Viruses</taxon>
        <taxon>Varidnaviria</taxon>
        <taxon>Bamfordvirae</taxon>
        <taxon>Nucleocytoviricota</taxon>
    </lineage>
</organism>
<dbReference type="PANTHER" id="PTHR10634:SF67">
    <property type="entry name" value="AN1-TYPE ZINC FINGER PROTEIN 3"/>
    <property type="match status" value="1"/>
</dbReference>
<name>A0A9E8JWJ5_9VIRU</name>
<proteinExistence type="predicted"/>
<evidence type="ECO:0000259" key="4">
    <source>
        <dbReference type="PROSITE" id="PS51039"/>
    </source>
</evidence>
<dbReference type="SUPFAM" id="SSF118310">
    <property type="entry name" value="AN1-like Zinc finger"/>
    <property type="match status" value="1"/>
</dbReference>
<feature type="domain" description="AN1-type" evidence="4">
    <location>
        <begin position="16"/>
        <end position="64"/>
    </location>
</feature>
<dbReference type="EMBL" id="OP765507">
    <property type="protein sequence ID" value="UZT28815.1"/>
    <property type="molecule type" value="Genomic_DNA"/>
</dbReference>
<accession>A0A9E8JWJ5</accession>
<evidence type="ECO:0000256" key="1">
    <source>
        <dbReference type="ARBA" id="ARBA00022723"/>
    </source>
</evidence>
<keyword evidence="3" id="KW-0862">Zinc</keyword>
<dbReference type="InterPro" id="IPR000058">
    <property type="entry name" value="Znf_AN1"/>
</dbReference>
<keyword evidence="2" id="KW-0863">Zinc-finger</keyword>
<reference evidence="5" key="1">
    <citation type="submission" date="2022-10" db="EMBL/GenBank/DDBJ databases">
        <title>Genomics discovery of giant fungal viruses from subsurface oceanic crustal fluids.</title>
        <authorList>
            <person name="Bhattacharjee A.S."/>
            <person name="Schulz F."/>
            <person name="Woyke T."/>
            <person name="Orcutt B.N."/>
            <person name="Matinez Martinez J."/>
        </authorList>
    </citation>
    <scope>NUCLEOTIDE SEQUENCE</scope>
    <source>
        <strain evidence="5">VSAG1.JdFR</strain>
        <strain evidence="6">VSAG8.JdFR</strain>
    </source>
</reference>
<evidence type="ECO:0000313" key="5">
    <source>
        <dbReference type="EMBL" id="UZT28815.1"/>
    </source>
</evidence>
<evidence type="ECO:0000256" key="3">
    <source>
        <dbReference type="ARBA" id="ARBA00022833"/>
    </source>
</evidence>
<protein>
    <submittedName>
        <fullName evidence="5">AN1-type zinc finger protein</fullName>
    </submittedName>
</protein>
<dbReference type="Pfam" id="PF01428">
    <property type="entry name" value="zf-AN1"/>
    <property type="match status" value="1"/>
</dbReference>
<dbReference type="InterPro" id="IPR035896">
    <property type="entry name" value="AN1-like_Znf"/>
</dbReference>
<dbReference type="PROSITE" id="PS51039">
    <property type="entry name" value="ZF_AN1"/>
    <property type="match status" value="1"/>
</dbReference>
<dbReference type="GO" id="GO:0008270">
    <property type="term" value="F:zinc ion binding"/>
    <property type="evidence" value="ECO:0007669"/>
    <property type="project" value="UniProtKB-KW"/>
</dbReference>
<dbReference type="PANTHER" id="PTHR10634">
    <property type="entry name" value="AN1-TYPE ZINC FINGER PROTEIN"/>
    <property type="match status" value="1"/>
</dbReference>
<sequence length="83" mass="9823">MSDSENNNNNNTKFESTNCIRCNFDNCNKKLKITDMSCKCGKIFCKIHKFPEDHKCEFNYNSEEIKRKTIESLECKSIKIQKF</sequence>
<keyword evidence="1" id="KW-0479">Metal-binding</keyword>
<evidence type="ECO:0000313" key="6">
    <source>
        <dbReference type="EMBL" id="UZT29141.1"/>
    </source>
</evidence>
<evidence type="ECO:0000256" key="2">
    <source>
        <dbReference type="ARBA" id="ARBA00022771"/>
    </source>
</evidence>
<dbReference type="SMART" id="SM00154">
    <property type="entry name" value="ZnF_AN1"/>
    <property type="match status" value="1"/>
</dbReference>
<dbReference type="EMBL" id="OP765584">
    <property type="protein sequence ID" value="UZT29141.1"/>
    <property type="molecule type" value="Genomic_DNA"/>
</dbReference>